<gene>
    <name evidence="1" type="ORF">KUF71_003540</name>
</gene>
<name>A0AAE1HY52_9NEOP</name>
<protein>
    <submittedName>
        <fullName evidence="1">Oligoribonuclease</fullName>
    </submittedName>
</protein>
<evidence type="ECO:0000313" key="1">
    <source>
        <dbReference type="EMBL" id="KAK3929533.1"/>
    </source>
</evidence>
<dbReference type="EMBL" id="JAHWGI010001401">
    <property type="protein sequence ID" value="KAK3929533.1"/>
    <property type="molecule type" value="Genomic_DNA"/>
</dbReference>
<sequence length="601" mass="69201">MLQAEEISLGRDDSGRQKYAHYISVKDTLLRMFNDASVQNQIEDSFQRESKPNIFQDFSDGSVIKDHPIIKNVKCIQIILFQDAYEFFPLSPTAGTYKCVGFYFVLGNMDPNSRSQVDVIQLIEIVKEKDLKYFGTEYCLKKLLDELKVLAETGIMFKGETLPVIVTHMCGDNLGQNFIGSYVECFNTYYFCRFCEITRAQIKKDPSRTNPLRTPEDYDKTVRELELENKKIKKGIKGNSVLNEIPFFHVCNPGQPPCIAHDILEGIGKKDFALYLKYFIEVRGWIDFVTLDKKIKNFKCLGRDAADSLAPLDIDLRKIRGHASEVWVFIRMFPFLIGEYIQDQDDQVWQLCLKLKLICEYVFAPQISTKQIVKLKELIGSYVSVRSALFSKELQPKHHLICHYPELITYFGPLIRLWTLRFEARHMFFKNAAKSANNFINITKTLANKYVLNFAYKFSGSLLSTPISFRQADASIIVMDQIVPDIVKLLREDLNFNQTLQSVSVHGTLYTPGLWVLLGSERKNLLVGEIVLILYNGSGLKFLVKVHQATNSFKGYYCILEDYDYASVLQDKLEDFYPLSAYQYQGHQCLTLKHSSPFVDQ</sequence>
<dbReference type="AlphaFoldDB" id="A0AAE1HY52"/>
<proteinExistence type="predicted"/>
<reference evidence="1" key="1">
    <citation type="submission" date="2021-07" db="EMBL/GenBank/DDBJ databases">
        <authorList>
            <person name="Catto M.A."/>
            <person name="Jacobson A."/>
            <person name="Kennedy G."/>
            <person name="Labadie P."/>
            <person name="Hunt B.G."/>
            <person name="Srinivasan R."/>
        </authorList>
    </citation>
    <scope>NUCLEOTIDE SEQUENCE</scope>
    <source>
        <strain evidence="1">PL_HMW_Pooled</strain>
        <tissue evidence="1">Head</tissue>
    </source>
</reference>
<comment type="caution">
    <text evidence="1">The sequence shown here is derived from an EMBL/GenBank/DDBJ whole genome shotgun (WGS) entry which is preliminary data.</text>
</comment>
<reference evidence="1" key="2">
    <citation type="journal article" date="2023" name="BMC Genomics">
        <title>Pest status, molecular evolution, and epigenetic factors derived from the genome assembly of Frankliniella fusca, a thysanopteran phytovirus vector.</title>
        <authorList>
            <person name="Catto M.A."/>
            <person name="Labadie P.E."/>
            <person name="Jacobson A.L."/>
            <person name="Kennedy G.G."/>
            <person name="Srinivasan R."/>
            <person name="Hunt B.G."/>
        </authorList>
    </citation>
    <scope>NUCLEOTIDE SEQUENCE</scope>
    <source>
        <strain evidence="1">PL_HMW_Pooled</strain>
    </source>
</reference>
<dbReference type="Proteomes" id="UP001219518">
    <property type="component" value="Unassembled WGS sequence"/>
</dbReference>
<dbReference type="PANTHER" id="PTHR31912">
    <property type="entry name" value="IP13529P"/>
    <property type="match status" value="1"/>
</dbReference>
<organism evidence="1 2">
    <name type="scientific">Frankliniella fusca</name>
    <dbReference type="NCBI Taxonomy" id="407009"/>
    <lineage>
        <taxon>Eukaryota</taxon>
        <taxon>Metazoa</taxon>
        <taxon>Ecdysozoa</taxon>
        <taxon>Arthropoda</taxon>
        <taxon>Hexapoda</taxon>
        <taxon>Insecta</taxon>
        <taxon>Pterygota</taxon>
        <taxon>Neoptera</taxon>
        <taxon>Paraneoptera</taxon>
        <taxon>Thysanoptera</taxon>
        <taxon>Terebrantia</taxon>
        <taxon>Thripoidea</taxon>
        <taxon>Thripidae</taxon>
        <taxon>Frankliniella</taxon>
    </lineage>
</organism>
<accession>A0AAE1HY52</accession>
<evidence type="ECO:0000313" key="2">
    <source>
        <dbReference type="Proteomes" id="UP001219518"/>
    </source>
</evidence>
<keyword evidence="2" id="KW-1185">Reference proteome</keyword>
<dbReference type="PANTHER" id="PTHR31912:SF35">
    <property type="entry name" value="C2H2-TYPE DOMAIN-CONTAINING PROTEIN"/>
    <property type="match status" value="1"/>
</dbReference>